<keyword evidence="3 5" id="KW-0378">Hydrolase</keyword>
<reference evidence="8 9" key="1">
    <citation type="submission" date="2016-10" db="EMBL/GenBank/DDBJ databases">
        <title>Silvanigrella aquatica sp. nov., isolated from a freshwater lake located in the Black Forest, Germany, description of Silvanigrellaceae fam. nov., Silvanigrellales ord. nov., reclassification of the order Bdellovibrionales in the class Oligoflexia, reclassification of the families Bacteriovoracaceae and Halobacteriovoraceae in the new order Bacteriovoracales ord. nov., and reclassification of the family Pseudobacteriovoracaceae in the order Oligoflexiales.</title>
        <authorList>
            <person name="Hahn M.W."/>
            <person name="Schmidt J."/>
            <person name="Koll U."/>
            <person name="Rohde M."/>
            <person name="Verbag S."/>
            <person name="Pitt A."/>
            <person name="Nakai R."/>
            <person name="Naganuma T."/>
            <person name="Lang E."/>
        </authorList>
    </citation>
    <scope>NUCLEOTIDE SEQUENCE [LARGE SCALE GENOMIC DNA]</scope>
    <source>
        <strain evidence="8 9">MWH-Nonnen-W8red</strain>
    </source>
</reference>
<evidence type="ECO:0000256" key="1">
    <source>
        <dbReference type="ARBA" id="ARBA00009179"/>
    </source>
</evidence>
<feature type="chain" id="PRO_5012905295" description="PDZ domain-containing protein" evidence="6">
    <location>
        <begin position="24"/>
        <end position="681"/>
    </location>
</feature>
<dbReference type="GO" id="GO:0007165">
    <property type="term" value="P:signal transduction"/>
    <property type="evidence" value="ECO:0007669"/>
    <property type="project" value="TreeGrafter"/>
</dbReference>
<gene>
    <name evidence="8" type="ORF">AXG55_05180</name>
</gene>
<keyword evidence="6" id="KW-0732">Signal</keyword>
<keyword evidence="2 5" id="KW-0645">Protease</keyword>
<dbReference type="GO" id="GO:0004175">
    <property type="term" value="F:endopeptidase activity"/>
    <property type="evidence" value="ECO:0007669"/>
    <property type="project" value="TreeGrafter"/>
</dbReference>
<keyword evidence="4 5" id="KW-0720">Serine protease</keyword>
<name>A0A1L4CZF8_9BACT</name>
<dbReference type="InterPro" id="IPR005151">
    <property type="entry name" value="Tail-specific_protease"/>
</dbReference>
<evidence type="ECO:0000256" key="4">
    <source>
        <dbReference type="ARBA" id="ARBA00022825"/>
    </source>
</evidence>
<comment type="similarity">
    <text evidence="1 5">Belongs to the peptidase S41A family.</text>
</comment>
<dbReference type="InterPro" id="IPR036034">
    <property type="entry name" value="PDZ_sf"/>
</dbReference>
<evidence type="ECO:0000313" key="8">
    <source>
        <dbReference type="EMBL" id="APJ03328.1"/>
    </source>
</evidence>
<dbReference type="CDD" id="cd06782">
    <property type="entry name" value="cpPDZ_CPP-like"/>
    <property type="match status" value="1"/>
</dbReference>
<dbReference type="InterPro" id="IPR001478">
    <property type="entry name" value="PDZ"/>
</dbReference>
<dbReference type="PANTHER" id="PTHR32060:SF22">
    <property type="entry name" value="CARBOXYL-TERMINAL-PROCESSING PEPTIDASE 3, CHLOROPLASTIC"/>
    <property type="match status" value="1"/>
</dbReference>
<dbReference type="NCBIfam" id="TIGR00225">
    <property type="entry name" value="prc"/>
    <property type="match status" value="1"/>
</dbReference>
<dbReference type="SMART" id="SM00228">
    <property type="entry name" value="PDZ"/>
    <property type="match status" value="1"/>
</dbReference>
<dbReference type="GO" id="GO:0030288">
    <property type="term" value="C:outer membrane-bounded periplasmic space"/>
    <property type="evidence" value="ECO:0007669"/>
    <property type="project" value="TreeGrafter"/>
</dbReference>
<proteinExistence type="inferred from homology"/>
<dbReference type="Pfam" id="PF11818">
    <property type="entry name" value="DUF3340"/>
    <property type="match status" value="1"/>
</dbReference>
<dbReference type="SMART" id="SM00245">
    <property type="entry name" value="TSPc"/>
    <property type="match status" value="1"/>
</dbReference>
<dbReference type="Gene3D" id="2.30.42.10">
    <property type="match status" value="1"/>
</dbReference>
<dbReference type="EMBL" id="CP017834">
    <property type="protein sequence ID" value="APJ03328.1"/>
    <property type="molecule type" value="Genomic_DNA"/>
</dbReference>
<accession>A0A1L4CZF8</accession>
<evidence type="ECO:0000256" key="5">
    <source>
        <dbReference type="RuleBase" id="RU004404"/>
    </source>
</evidence>
<dbReference type="InterPro" id="IPR040573">
    <property type="entry name" value="TSP_N"/>
</dbReference>
<evidence type="ECO:0000259" key="7">
    <source>
        <dbReference type="PROSITE" id="PS50106"/>
    </source>
</evidence>
<dbReference type="SUPFAM" id="SSF50156">
    <property type="entry name" value="PDZ domain-like"/>
    <property type="match status" value="1"/>
</dbReference>
<dbReference type="Pfam" id="PF17804">
    <property type="entry name" value="TSP_NTD"/>
    <property type="match status" value="1"/>
</dbReference>
<evidence type="ECO:0000256" key="2">
    <source>
        <dbReference type="ARBA" id="ARBA00022670"/>
    </source>
</evidence>
<dbReference type="AlphaFoldDB" id="A0A1L4CZF8"/>
<dbReference type="OrthoDB" id="9812068at2"/>
<evidence type="ECO:0000313" key="9">
    <source>
        <dbReference type="Proteomes" id="UP000184731"/>
    </source>
</evidence>
<dbReference type="KEGG" id="saqi:AXG55_05180"/>
<dbReference type="Gene3D" id="3.90.226.10">
    <property type="entry name" value="2-enoyl-CoA Hydratase, Chain A, domain 1"/>
    <property type="match status" value="1"/>
</dbReference>
<dbReference type="SUPFAM" id="SSF52096">
    <property type="entry name" value="ClpP/crotonase"/>
    <property type="match status" value="1"/>
</dbReference>
<dbReference type="Proteomes" id="UP000184731">
    <property type="component" value="Chromosome"/>
</dbReference>
<dbReference type="InterPro" id="IPR004447">
    <property type="entry name" value="Peptidase_S41A"/>
</dbReference>
<protein>
    <recommendedName>
        <fullName evidence="7">PDZ domain-containing protein</fullName>
    </recommendedName>
</protein>
<dbReference type="PANTHER" id="PTHR32060">
    <property type="entry name" value="TAIL-SPECIFIC PROTEASE"/>
    <property type="match status" value="1"/>
</dbReference>
<dbReference type="GO" id="GO:0006508">
    <property type="term" value="P:proteolysis"/>
    <property type="evidence" value="ECO:0007669"/>
    <property type="project" value="UniProtKB-KW"/>
</dbReference>
<dbReference type="InterPro" id="IPR020992">
    <property type="entry name" value="Tail_Prtase_C"/>
</dbReference>
<evidence type="ECO:0000256" key="3">
    <source>
        <dbReference type="ARBA" id="ARBA00022801"/>
    </source>
</evidence>
<dbReference type="PROSITE" id="PS50106">
    <property type="entry name" value="PDZ"/>
    <property type="match status" value="1"/>
</dbReference>
<dbReference type="GO" id="GO:0008236">
    <property type="term" value="F:serine-type peptidase activity"/>
    <property type="evidence" value="ECO:0007669"/>
    <property type="project" value="UniProtKB-KW"/>
</dbReference>
<dbReference type="STRING" id="1915309.AXG55_05180"/>
<organism evidence="8 9">
    <name type="scientific">Silvanigrella aquatica</name>
    <dbReference type="NCBI Taxonomy" id="1915309"/>
    <lineage>
        <taxon>Bacteria</taxon>
        <taxon>Pseudomonadati</taxon>
        <taxon>Bdellovibrionota</taxon>
        <taxon>Oligoflexia</taxon>
        <taxon>Silvanigrellales</taxon>
        <taxon>Silvanigrellaceae</taxon>
        <taxon>Silvanigrella</taxon>
    </lineage>
</organism>
<dbReference type="InterPro" id="IPR029045">
    <property type="entry name" value="ClpP/crotonase-like_dom_sf"/>
</dbReference>
<dbReference type="Pfam" id="PF03572">
    <property type="entry name" value="Peptidase_S41"/>
    <property type="match status" value="1"/>
</dbReference>
<dbReference type="CDD" id="cd07560">
    <property type="entry name" value="Peptidase_S41_CPP"/>
    <property type="match status" value="1"/>
</dbReference>
<evidence type="ECO:0000256" key="6">
    <source>
        <dbReference type="SAM" id="SignalP"/>
    </source>
</evidence>
<keyword evidence="9" id="KW-1185">Reference proteome</keyword>
<sequence>MRFLLATVYVTVSFCCLSGKAFAPAPAYGQILKNARTIAPLLNCQEAKSRIDSMLDLHYYFTEFNEELSKRTTKKVFENLDPGKLYFIKSDISYYENEEKNLGKKIAQNNCSFLFEINRLFLKRIHERIEKAKIILTRPLEFSKQDIYSTAKLDWSLTTDEANDRIRKKIKLQYLSTKENNESEEKVRDRLYKNYVRIEKNLQELNNDKLYSIFLNSFAVAMDPHSAHMLPSEHDSFMIHISNKLEGIGAQLQEKDGYIYIRSLVQGGVAQKDGRLKPNDKIIAVDSGNGEGLQDLNDTDVGHAVNLIRGHKGSTLKLVVSRKSEKGNEKITVNLVRDEIDLKEDQVKKDIYQTSYGKIGIIKIPTFYTDLKCKIKIFSQCKGVSFDVERNLKKLVQDGISGLVIDLRNNGGGDFPESIKLTGLFIPNGTAVQTMDKNQQIKRQNIDESTWIYKGPLVVIINKYSASASEIFSGAIQDYARGIIVGDKSTYGKGTVQIVQEIPGTRGRRTDGALKVTQSKFYRPSGTSNQKLGVSSDIHIPSILDAFDIGEEQLDYSLATDTISPARSYKPLQDLNVLLNKLKTFSKDRILKNNNFQELIAKIKKIKSEKNKAFPLTFNYAKIIEEQENPRYLNEIDNENSESKSIINQNDIQLMEAINITSDSIKLSGNQKFWVGLSASQ</sequence>
<feature type="domain" description="PDZ" evidence="7">
    <location>
        <begin position="238"/>
        <end position="309"/>
    </location>
</feature>
<feature type="signal peptide" evidence="6">
    <location>
        <begin position="1"/>
        <end position="23"/>
    </location>
</feature>
<dbReference type="RefSeq" id="WP_148697060.1">
    <property type="nucleotide sequence ID" value="NZ_CP017834.1"/>
</dbReference>
<dbReference type="Pfam" id="PF00595">
    <property type="entry name" value="PDZ"/>
    <property type="match status" value="1"/>
</dbReference>